<dbReference type="Proteomes" id="UP000244811">
    <property type="component" value="Chromosome 3"/>
</dbReference>
<evidence type="ECO:0000259" key="8">
    <source>
        <dbReference type="Pfam" id="PF16901"/>
    </source>
</evidence>
<dbReference type="PANTHER" id="PTHR11985:SF15">
    <property type="entry name" value="GLYCEROL-3-PHOSPHATE DEHYDROGENASE, MITOCHONDRIAL"/>
    <property type="match status" value="1"/>
</dbReference>
<dbReference type="Gene3D" id="1.10.8.870">
    <property type="entry name" value="Alpha-glycerophosphate oxidase, cap domain"/>
    <property type="match status" value="1"/>
</dbReference>
<dbReference type="Pfam" id="PF16901">
    <property type="entry name" value="DAO_C"/>
    <property type="match status" value="1"/>
</dbReference>
<dbReference type="PRINTS" id="PR01001">
    <property type="entry name" value="FADG3PDH"/>
</dbReference>
<dbReference type="Pfam" id="PF01266">
    <property type="entry name" value="DAO"/>
    <property type="match status" value="1"/>
</dbReference>
<dbReference type="InterPro" id="IPR038299">
    <property type="entry name" value="DAO_C_sf"/>
</dbReference>
<dbReference type="PANTHER" id="PTHR11985">
    <property type="entry name" value="GLYCEROL-3-PHOSPHATE DEHYDROGENASE"/>
    <property type="match status" value="1"/>
</dbReference>
<dbReference type="InterPro" id="IPR006076">
    <property type="entry name" value="FAD-dep_OxRdtase"/>
</dbReference>
<dbReference type="SUPFAM" id="SSF51905">
    <property type="entry name" value="FAD/NAD(P)-binding domain"/>
    <property type="match status" value="1"/>
</dbReference>
<proteinExistence type="inferred from homology"/>
<dbReference type="InterPro" id="IPR000447">
    <property type="entry name" value="G3P_DH_FAD-dep"/>
</dbReference>
<dbReference type="GO" id="GO:0006072">
    <property type="term" value="P:glycerol-3-phosphate metabolic process"/>
    <property type="evidence" value="ECO:0007669"/>
    <property type="project" value="InterPro"/>
</dbReference>
<protein>
    <recommendedName>
        <fullName evidence="3">glycerol-3-phosphate dehydrogenase</fullName>
        <ecNumber evidence="3">1.1.5.3</ecNumber>
    </recommendedName>
</protein>
<dbReference type="Gene3D" id="3.50.50.60">
    <property type="entry name" value="FAD/NAD(P)-binding domain"/>
    <property type="match status" value="1"/>
</dbReference>
<evidence type="ECO:0000256" key="4">
    <source>
        <dbReference type="ARBA" id="ARBA00022630"/>
    </source>
</evidence>
<dbReference type="SUPFAM" id="SSF54373">
    <property type="entry name" value="FAD-linked reductases, C-terminal domain"/>
    <property type="match status" value="1"/>
</dbReference>
<evidence type="ECO:0000313" key="9">
    <source>
        <dbReference type="EMBL" id="UKK01039.1"/>
    </source>
</evidence>
<comment type="cofactor">
    <cofactor evidence="1">
        <name>FAD</name>
        <dbReference type="ChEBI" id="CHEBI:57692"/>
    </cofactor>
</comment>
<accession>A0A976QUX0</accession>
<organism evidence="9 10">
    <name type="scientific">Theileria orientalis</name>
    <dbReference type="NCBI Taxonomy" id="68886"/>
    <lineage>
        <taxon>Eukaryota</taxon>
        <taxon>Sar</taxon>
        <taxon>Alveolata</taxon>
        <taxon>Apicomplexa</taxon>
        <taxon>Aconoidasida</taxon>
        <taxon>Piroplasmida</taxon>
        <taxon>Theileriidae</taxon>
        <taxon>Theileria</taxon>
    </lineage>
</organism>
<evidence type="ECO:0000256" key="1">
    <source>
        <dbReference type="ARBA" id="ARBA00001974"/>
    </source>
</evidence>
<sequence length="616" mass="69319">MGFKGFAKVLGAGSVALAGSYGFVKFEHEKCSIPKNTKYTVPDRLKSRDEMLNKLKNEKFDVLVIGGGCTGTSVALDLATRGLNCALVEANDFASGASSKSTKLLHGGIRYLESAIYHLDFQELRFVWKALEERAHMLGTLPYANYPIPIVMPIYKLWQLPYFWVNIKVYELLARFFCCNETRIPSSFFSDKSNALFNFPALRTKGLLGAVVYYDGQHNDSRTNLMMALTSTVNNYVPGQKGSTVCNYVKVKKILRDENTDKVVGALVEDVLTGEEFKVMSEVVVNCTGPFAGEVKKMNDPESQISILYSRGSHLTVPKKYCPTPYGLIIPKTTDGRVLFALPWLNETIIGTTDNRDDLHFNPKATKEDINFITGDASLYMNCSNEQLRSEIKSMWSGLRPLIKGVDDVSQTGKLSRGHVIEVDEKGLVNVYGGKWTICRLMAQDCVDDLLKFYKHLKQSYKCRTRNMVLLGTHDKEGNHNIDEIRPKFNQLSFRLMRDYGVSEDTASHLVESYGYKAEEVCSLSKELNMLTKLHKNYPHLLGEVVYGVRNELACTPVDVLARRTRLAFLDAAAALESLDQVVGVMEKELNWSSNTKKSLRNEAERYLRDMLHVPT</sequence>
<evidence type="ECO:0000313" key="10">
    <source>
        <dbReference type="Proteomes" id="UP000244811"/>
    </source>
</evidence>
<dbReference type="EC" id="1.1.5.3" evidence="3"/>
<reference evidence="9" key="1">
    <citation type="submission" date="2022-07" db="EMBL/GenBank/DDBJ databases">
        <title>Evaluation of T. orientalis genome assembly methods using nanopore sequencing and analysis of variation between genomes.</title>
        <authorList>
            <person name="Yam J."/>
            <person name="Micallef M.L."/>
            <person name="Liu M."/>
            <person name="Djordjevic S.P."/>
            <person name="Bogema D.R."/>
            <person name="Jenkins C."/>
        </authorList>
    </citation>
    <scope>NUCLEOTIDE SEQUENCE</scope>
    <source>
        <strain evidence="9">Goon Nure</strain>
    </source>
</reference>
<dbReference type="EMBL" id="CP056070">
    <property type="protein sequence ID" value="UKK01039.1"/>
    <property type="molecule type" value="Genomic_DNA"/>
</dbReference>
<keyword evidence="4" id="KW-0285">Flavoprotein</keyword>
<keyword evidence="5" id="KW-0274">FAD</keyword>
<evidence type="ECO:0000259" key="7">
    <source>
        <dbReference type="Pfam" id="PF01266"/>
    </source>
</evidence>
<evidence type="ECO:0000256" key="3">
    <source>
        <dbReference type="ARBA" id="ARBA00013029"/>
    </source>
</evidence>
<dbReference type="AlphaFoldDB" id="A0A976QUX0"/>
<dbReference type="InterPro" id="IPR031656">
    <property type="entry name" value="DAO_C"/>
</dbReference>
<feature type="domain" description="Alpha-glycerophosphate oxidase C-terminal" evidence="8">
    <location>
        <begin position="463"/>
        <end position="596"/>
    </location>
</feature>
<dbReference type="Gene3D" id="3.30.9.10">
    <property type="entry name" value="D-Amino Acid Oxidase, subunit A, domain 2"/>
    <property type="match status" value="1"/>
</dbReference>
<gene>
    <name evidence="9" type="ORF">MACK_001852</name>
</gene>
<dbReference type="GO" id="GO:0005739">
    <property type="term" value="C:mitochondrion"/>
    <property type="evidence" value="ECO:0007669"/>
    <property type="project" value="TreeGrafter"/>
</dbReference>
<dbReference type="InterPro" id="IPR036188">
    <property type="entry name" value="FAD/NAD-bd_sf"/>
</dbReference>
<dbReference type="GO" id="GO:0004368">
    <property type="term" value="F:glycerol-3-phosphate dehydrogenase (quinone) activity"/>
    <property type="evidence" value="ECO:0007669"/>
    <property type="project" value="UniProtKB-EC"/>
</dbReference>
<evidence type="ECO:0000256" key="6">
    <source>
        <dbReference type="ARBA" id="ARBA00023002"/>
    </source>
</evidence>
<comment type="similarity">
    <text evidence="2">Belongs to the FAD-dependent glycerol-3-phosphate dehydrogenase family.</text>
</comment>
<feature type="domain" description="FAD dependent oxidoreductase" evidence="7">
    <location>
        <begin position="61"/>
        <end position="434"/>
    </location>
</feature>
<keyword evidence="6 9" id="KW-0560">Oxidoreductase</keyword>
<name>A0A976QUX0_THEOR</name>
<evidence type="ECO:0000256" key="5">
    <source>
        <dbReference type="ARBA" id="ARBA00022827"/>
    </source>
</evidence>
<evidence type="ECO:0000256" key="2">
    <source>
        <dbReference type="ARBA" id="ARBA00007330"/>
    </source>
</evidence>